<dbReference type="EMBL" id="LAZR01004409">
    <property type="protein sequence ID" value="KKN08865.1"/>
    <property type="molecule type" value="Genomic_DNA"/>
</dbReference>
<accession>A0A0F9MNF2</accession>
<feature type="region of interest" description="Disordered" evidence="1">
    <location>
        <begin position="1"/>
        <end position="27"/>
    </location>
</feature>
<organism evidence="2">
    <name type="scientific">marine sediment metagenome</name>
    <dbReference type="NCBI Taxonomy" id="412755"/>
    <lineage>
        <taxon>unclassified sequences</taxon>
        <taxon>metagenomes</taxon>
        <taxon>ecological metagenomes</taxon>
    </lineage>
</organism>
<sequence>MLDWKKIHGNLKELSKSTNKHEADSARNKAEEIKKKFLTEKRNPLPLDVELEYLCGRYNSGFRRVVITNMEIGHDKKSIDYNK</sequence>
<protein>
    <submittedName>
        <fullName evidence="2">Uncharacterized protein</fullName>
    </submittedName>
</protein>
<evidence type="ECO:0000313" key="2">
    <source>
        <dbReference type="EMBL" id="KKN08865.1"/>
    </source>
</evidence>
<reference evidence="2" key="1">
    <citation type="journal article" date="2015" name="Nature">
        <title>Complex archaea that bridge the gap between prokaryotes and eukaryotes.</title>
        <authorList>
            <person name="Spang A."/>
            <person name="Saw J.H."/>
            <person name="Jorgensen S.L."/>
            <person name="Zaremba-Niedzwiedzka K."/>
            <person name="Martijn J."/>
            <person name="Lind A.E."/>
            <person name="van Eijk R."/>
            <person name="Schleper C."/>
            <person name="Guy L."/>
            <person name="Ettema T.J."/>
        </authorList>
    </citation>
    <scope>NUCLEOTIDE SEQUENCE</scope>
</reference>
<proteinExistence type="predicted"/>
<name>A0A0F9MNF2_9ZZZZ</name>
<comment type="caution">
    <text evidence="2">The sequence shown here is derived from an EMBL/GenBank/DDBJ whole genome shotgun (WGS) entry which is preliminary data.</text>
</comment>
<gene>
    <name evidence="2" type="ORF">LCGC14_1052340</name>
</gene>
<dbReference type="AlphaFoldDB" id="A0A0F9MNF2"/>
<evidence type="ECO:0000256" key="1">
    <source>
        <dbReference type="SAM" id="MobiDB-lite"/>
    </source>
</evidence>